<dbReference type="GO" id="GO:0016651">
    <property type="term" value="F:oxidoreductase activity, acting on NAD(P)H"/>
    <property type="evidence" value="ECO:0007669"/>
    <property type="project" value="InterPro"/>
</dbReference>
<protein>
    <submittedName>
        <fullName evidence="10">NADH dehydrogenase I subunit K</fullName>
    </submittedName>
</protein>
<evidence type="ECO:0000256" key="8">
    <source>
        <dbReference type="ARBA" id="ARBA00023136"/>
    </source>
</evidence>
<dbReference type="Gene3D" id="1.10.287.3510">
    <property type="match status" value="1"/>
</dbReference>
<accession>H5SP79</accession>
<dbReference type="GO" id="GO:0042773">
    <property type="term" value="P:ATP synthesis coupled electron transport"/>
    <property type="evidence" value="ECO:0007669"/>
    <property type="project" value="InterPro"/>
</dbReference>
<feature type="transmembrane region" description="Helical" evidence="9">
    <location>
        <begin position="6"/>
        <end position="24"/>
    </location>
</feature>
<feature type="transmembrane region" description="Helical" evidence="9">
    <location>
        <begin position="61"/>
        <end position="84"/>
    </location>
</feature>
<evidence type="ECO:0000256" key="9">
    <source>
        <dbReference type="SAM" id="Phobius"/>
    </source>
</evidence>
<reference evidence="10" key="2">
    <citation type="journal article" date="2012" name="PLoS ONE">
        <title>A Deeply Branching Thermophilic Bacterium with an Ancient Acetyl-CoA Pathway Dominates a Subsurface Ecosystem.</title>
        <authorList>
            <person name="Takami H."/>
            <person name="Noguchi H."/>
            <person name="Takaki Y."/>
            <person name="Uchiyama I."/>
            <person name="Toyoda A."/>
            <person name="Nishi S."/>
            <person name="Chee G.-J."/>
            <person name="Arai W."/>
            <person name="Nunoura T."/>
            <person name="Itoh T."/>
            <person name="Hattori M."/>
            <person name="Takai K."/>
        </authorList>
    </citation>
    <scope>NUCLEOTIDE SEQUENCE</scope>
</reference>
<dbReference type="NCBIfam" id="NF004323">
    <property type="entry name" value="PRK05715.1-5"/>
    <property type="match status" value="1"/>
</dbReference>
<dbReference type="NCBIfam" id="NF004321">
    <property type="entry name" value="PRK05715.1-3"/>
    <property type="match status" value="1"/>
</dbReference>
<feature type="transmembrane region" description="Helical" evidence="9">
    <location>
        <begin position="29"/>
        <end position="49"/>
    </location>
</feature>
<dbReference type="GO" id="GO:0030964">
    <property type="term" value="C:NADH dehydrogenase complex"/>
    <property type="evidence" value="ECO:0007669"/>
    <property type="project" value="TreeGrafter"/>
</dbReference>
<dbReference type="PANTHER" id="PTHR11434:SF21">
    <property type="entry name" value="NADH DEHYDROGENASE SUBUNIT 4L-RELATED"/>
    <property type="match status" value="1"/>
</dbReference>
<evidence type="ECO:0000256" key="3">
    <source>
        <dbReference type="ARBA" id="ARBA00022448"/>
    </source>
</evidence>
<evidence type="ECO:0000256" key="7">
    <source>
        <dbReference type="ARBA" id="ARBA00023027"/>
    </source>
</evidence>
<dbReference type="InterPro" id="IPR039428">
    <property type="entry name" value="NUOK/Mnh_C1-like"/>
</dbReference>
<gene>
    <name evidence="10" type="ORF">HGMM_F53F08C08</name>
</gene>
<comment type="subcellular location">
    <subcellularLocation>
        <location evidence="1">Membrane</location>
        <topology evidence="1">Multi-pass membrane protein</topology>
    </subcellularLocation>
</comment>
<keyword evidence="4 9" id="KW-0812">Transmembrane</keyword>
<keyword evidence="8 9" id="KW-0472">Membrane</keyword>
<dbReference type="FunFam" id="1.10.287.3510:FF:000001">
    <property type="entry name" value="NADH-quinone oxidoreductase subunit K"/>
    <property type="match status" value="1"/>
</dbReference>
<keyword evidence="3" id="KW-0813">Transport</keyword>
<dbReference type="EMBL" id="AP011790">
    <property type="protein sequence ID" value="BAL57971.1"/>
    <property type="molecule type" value="Genomic_DNA"/>
</dbReference>
<keyword evidence="5" id="KW-1278">Translocase</keyword>
<evidence type="ECO:0000256" key="1">
    <source>
        <dbReference type="ARBA" id="ARBA00004141"/>
    </source>
</evidence>
<name>H5SP79_9ZZZZ</name>
<keyword evidence="6 9" id="KW-1133">Transmembrane helix</keyword>
<evidence type="ECO:0000313" key="10">
    <source>
        <dbReference type="EMBL" id="BAL57971.1"/>
    </source>
</evidence>
<organism evidence="10">
    <name type="scientific">uncultured prokaryote</name>
    <dbReference type="NCBI Taxonomy" id="198431"/>
    <lineage>
        <taxon>unclassified sequences</taxon>
        <taxon>environmental samples</taxon>
    </lineage>
</organism>
<evidence type="ECO:0000256" key="6">
    <source>
        <dbReference type="ARBA" id="ARBA00022989"/>
    </source>
</evidence>
<dbReference type="Pfam" id="PF00420">
    <property type="entry name" value="Oxidored_q2"/>
    <property type="match status" value="1"/>
</dbReference>
<dbReference type="PANTHER" id="PTHR11434">
    <property type="entry name" value="NADH-UBIQUINONE OXIDOREDUCTASE SUBUNIT ND4L"/>
    <property type="match status" value="1"/>
</dbReference>
<dbReference type="NCBIfam" id="NF004320">
    <property type="entry name" value="PRK05715.1-2"/>
    <property type="match status" value="1"/>
</dbReference>
<proteinExistence type="inferred from homology"/>
<evidence type="ECO:0000256" key="5">
    <source>
        <dbReference type="ARBA" id="ARBA00022967"/>
    </source>
</evidence>
<comment type="similarity">
    <text evidence="2">Belongs to the complex I subunit 4L family.</text>
</comment>
<dbReference type="AlphaFoldDB" id="H5SP79"/>
<reference evidence="10" key="1">
    <citation type="journal article" date="2005" name="Environ. Microbiol.">
        <title>Genetic and functional properties of uncultivated thermophilic crenarchaeotes from a subsurface gold mine as revealed by analysis of genome fragments.</title>
        <authorList>
            <person name="Nunoura T."/>
            <person name="Hirayama H."/>
            <person name="Takami H."/>
            <person name="Oida H."/>
            <person name="Nishi S."/>
            <person name="Shimamura S."/>
            <person name="Suzuki Y."/>
            <person name="Inagaki F."/>
            <person name="Takai K."/>
            <person name="Nealson K.H."/>
            <person name="Horikoshi K."/>
        </authorList>
    </citation>
    <scope>NUCLEOTIDE SEQUENCE</scope>
</reference>
<sequence>MPGLNHYLLLSAIMFSVGVIGFFLRRNAIVILMCIELMLNASNIALAAFAQFSNTIDGKAIIFFVIGVAAAEVAVGISIVICLFRNKGTVFVDEMNLMKQ</sequence>
<dbReference type="InterPro" id="IPR001133">
    <property type="entry name" value="NADH_UbQ_OxRdtase_chain4L/K"/>
</dbReference>
<evidence type="ECO:0000256" key="4">
    <source>
        <dbReference type="ARBA" id="ARBA00022692"/>
    </source>
</evidence>
<dbReference type="HAMAP" id="MF_01456">
    <property type="entry name" value="NDH1_NuoK"/>
    <property type="match status" value="1"/>
</dbReference>
<keyword evidence="7" id="KW-0520">NAD</keyword>
<evidence type="ECO:0000256" key="2">
    <source>
        <dbReference type="ARBA" id="ARBA00010519"/>
    </source>
</evidence>